<keyword evidence="1" id="KW-0805">Transcription regulation</keyword>
<feature type="domain" description="HTH asnC-type" evidence="4">
    <location>
        <begin position="1"/>
        <end position="62"/>
    </location>
</feature>
<dbReference type="InterPro" id="IPR000485">
    <property type="entry name" value="AsnC-type_HTH_dom"/>
</dbReference>
<dbReference type="InterPro" id="IPR036390">
    <property type="entry name" value="WH_DNA-bd_sf"/>
</dbReference>
<dbReference type="Pfam" id="PF01037">
    <property type="entry name" value="AsnC_trans_reg"/>
    <property type="match status" value="1"/>
</dbReference>
<comment type="caution">
    <text evidence="5">The sequence shown here is derived from an EMBL/GenBank/DDBJ whole genome shotgun (WGS) entry which is preliminary data.</text>
</comment>
<name>A0A133UHF3_9EURY</name>
<dbReference type="PROSITE" id="PS50956">
    <property type="entry name" value="HTH_ASNC_2"/>
    <property type="match status" value="1"/>
</dbReference>
<keyword evidence="6" id="KW-1185">Reference proteome</keyword>
<gene>
    <name evidence="5" type="ORF">AKJ64_00025</name>
</gene>
<dbReference type="SMART" id="SM00344">
    <property type="entry name" value="HTH_ASNC"/>
    <property type="match status" value="1"/>
</dbReference>
<sequence>MKDLDKKIFLELLRDAEQPVVDIAEKVGASRQTVSKKIKEFKQSGFIKDLKARLEPEKFGLNIRAYVFLQEDPEDEARKRNEETINEFHQVSKFFRLFGRFSGILEVRAEDRDELTDLVKEIHELEGVSETETETGTGYGRRWPFR</sequence>
<evidence type="ECO:0000256" key="1">
    <source>
        <dbReference type="ARBA" id="ARBA00023015"/>
    </source>
</evidence>
<keyword evidence="3" id="KW-0804">Transcription</keyword>
<dbReference type="Pfam" id="PF13412">
    <property type="entry name" value="HTH_24"/>
    <property type="match status" value="1"/>
</dbReference>
<evidence type="ECO:0000256" key="3">
    <source>
        <dbReference type="ARBA" id="ARBA00023163"/>
    </source>
</evidence>
<evidence type="ECO:0000259" key="4">
    <source>
        <dbReference type="PROSITE" id="PS50956"/>
    </source>
</evidence>
<dbReference type="GO" id="GO:0043200">
    <property type="term" value="P:response to amino acid"/>
    <property type="evidence" value="ECO:0007669"/>
    <property type="project" value="TreeGrafter"/>
</dbReference>
<evidence type="ECO:0000256" key="2">
    <source>
        <dbReference type="ARBA" id="ARBA00023125"/>
    </source>
</evidence>
<keyword evidence="2" id="KW-0238">DNA-binding</keyword>
<dbReference type="InterPro" id="IPR019887">
    <property type="entry name" value="Tscrpt_reg_AsnC/Lrp_C"/>
</dbReference>
<dbReference type="SUPFAM" id="SSF46785">
    <property type="entry name" value="Winged helix' DNA-binding domain"/>
    <property type="match status" value="1"/>
</dbReference>
<dbReference type="SUPFAM" id="SSF54909">
    <property type="entry name" value="Dimeric alpha+beta barrel"/>
    <property type="match status" value="1"/>
</dbReference>
<dbReference type="PANTHER" id="PTHR30154:SF34">
    <property type="entry name" value="TRANSCRIPTIONAL REGULATOR AZLB"/>
    <property type="match status" value="1"/>
</dbReference>
<dbReference type="Gene3D" id="1.10.10.10">
    <property type="entry name" value="Winged helix-like DNA-binding domain superfamily/Winged helix DNA-binding domain"/>
    <property type="match status" value="1"/>
</dbReference>
<accession>A0A133UHF3</accession>
<proteinExistence type="predicted"/>
<protein>
    <recommendedName>
        <fullName evidence="4">HTH asnC-type domain-containing protein</fullName>
    </recommendedName>
</protein>
<dbReference type="AlphaFoldDB" id="A0A133UHF3"/>
<organism evidence="5 6">
    <name type="scientific">candidate division MSBL1 archaeon SCGC-AAA259E17</name>
    <dbReference type="NCBI Taxonomy" id="1698263"/>
    <lineage>
        <taxon>Archaea</taxon>
        <taxon>Methanobacteriati</taxon>
        <taxon>Methanobacteriota</taxon>
        <taxon>candidate division MSBL1</taxon>
    </lineage>
</organism>
<dbReference type="GO" id="GO:0043565">
    <property type="term" value="F:sequence-specific DNA binding"/>
    <property type="evidence" value="ECO:0007669"/>
    <property type="project" value="InterPro"/>
</dbReference>
<dbReference type="InterPro" id="IPR019888">
    <property type="entry name" value="Tscrpt_reg_AsnC-like"/>
</dbReference>
<reference evidence="5 6" key="1">
    <citation type="journal article" date="2016" name="Sci. Rep.">
        <title>Metabolic traits of an uncultured archaeal lineage -MSBL1- from brine pools of the Red Sea.</title>
        <authorList>
            <person name="Mwirichia R."/>
            <person name="Alam I."/>
            <person name="Rashid M."/>
            <person name="Vinu M."/>
            <person name="Ba-Alawi W."/>
            <person name="Anthony Kamau A."/>
            <person name="Kamanda Ngugi D."/>
            <person name="Goker M."/>
            <person name="Klenk H.P."/>
            <person name="Bajic V."/>
            <person name="Stingl U."/>
        </authorList>
    </citation>
    <scope>NUCLEOTIDE SEQUENCE [LARGE SCALE GENOMIC DNA]</scope>
    <source>
        <strain evidence="5">SCGC-AAA259E17</strain>
    </source>
</reference>
<dbReference type="Gene3D" id="3.30.70.920">
    <property type="match status" value="1"/>
</dbReference>
<dbReference type="PRINTS" id="PR00033">
    <property type="entry name" value="HTHASNC"/>
</dbReference>
<dbReference type="PANTHER" id="PTHR30154">
    <property type="entry name" value="LEUCINE-RESPONSIVE REGULATORY PROTEIN"/>
    <property type="match status" value="1"/>
</dbReference>
<evidence type="ECO:0000313" key="5">
    <source>
        <dbReference type="EMBL" id="KXA93607.1"/>
    </source>
</evidence>
<dbReference type="InterPro" id="IPR036388">
    <property type="entry name" value="WH-like_DNA-bd_sf"/>
</dbReference>
<dbReference type="GO" id="GO:0005829">
    <property type="term" value="C:cytosol"/>
    <property type="evidence" value="ECO:0007669"/>
    <property type="project" value="TreeGrafter"/>
</dbReference>
<evidence type="ECO:0000313" key="6">
    <source>
        <dbReference type="Proteomes" id="UP000070373"/>
    </source>
</evidence>
<dbReference type="InterPro" id="IPR011008">
    <property type="entry name" value="Dimeric_a/b-barrel"/>
</dbReference>
<dbReference type="Proteomes" id="UP000070373">
    <property type="component" value="Unassembled WGS sequence"/>
</dbReference>
<dbReference type="EMBL" id="LHXN01000001">
    <property type="protein sequence ID" value="KXA93607.1"/>
    <property type="molecule type" value="Genomic_DNA"/>
</dbReference>